<comment type="caution">
    <text evidence="1">The sequence shown here is derived from an EMBL/GenBank/DDBJ whole genome shotgun (WGS) entry which is preliminary data.</text>
</comment>
<dbReference type="EMBL" id="JAHYIQ010000010">
    <property type="protein sequence ID" value="KAK1128316.1"/>
    <property type="molecule type" value="Genomic_DNA"/>
</dbReference>
<name>A0AA40FZM4_9HYME</name>
<evidence type="ECO:0000313" key="1">
    <source>
        <dbReference type="EMBL" id="KAK1128316.1"/>
    </source>
</evidence>
<dbReference type="AlphaFoldDB" id="A0AA40FZM4"/>
<accession>A0AA40FZM4</accession>
<gene>
    <name evidence="1" type="ORF">K0M31_002784</name>
</gene>
<proteinExistence type="predicted"/>
<keyword evidence="2" id="KW-1185">Reference proteome</keyword>
<evidence type="ECO:0000313" key="2">
    <source>
        <dbReference type="Proteomes" id="UP001177670"/>
    </source>
</evidence>
<reference evidence="1" key="1">
    <citation type="submission" date="2021-10" db="EMBL/GenBank/DDBJ databases">
        <title>Melipona bicolor Genome sequencing and assembly.</title>
        <authorList>
            <person name="Araujo N.S."/>
            <person name="Arias M.C."/>
        </authorList>
    </citation>
    <scope>NUCLEOTIDE SEQUENCE</scope>
    <source>
        <strain evidence="1">USP_2M_L1-L4_2017</strain>
        <tissue evidence="1">Whole body</tissue>
    </source>
</reference>
<protein>
    <submittedName>
        <fullName evidence="1">Uncharacterized protein</fullName>
    </submittedName>
</protein>
<dbReference type="Proteomes" id="UP001177670">
    <property type="component" value="Unassembled WGS sequence"/>
</dbReference>
<organism evidence="1 2">
    <name type="scientific">Melipona bicolor</name>
    <dbReference type="NCBI Taxonomy" id="60889"/>
    <lineage>
        <taxon>Eukaryota</taxon>
        <taxon>Metazoa</taxon>
        <taxon>Ecdysozoa</taxon>
        <taxon>Arthropoda</taxon>
        <taxon>Hexapoda</taxon>
        <taxon>Insecta</taxon>
        <taxon>Pterygota</taxon>
        <taxon>Neoptera</taxon>
        <taxon>Endopterygota</taxon>
        <taxon>Hymenoptera</taxon>
        <taxon>Apocrita</taxon>
        <taxon>Aculeata</taxon>
        <taxon>Apoidea</taxon>
        <taxon>Anthophila</taxon>
        <taxon>Apidae</taxon>
        <taxon>Melipona</taxon>
    </lineage>
</organism>
<sequence length="223" mass="25702">MHFKSYNLICYFARITEEFKFRNTALKSSQTPNPLRVEGTAACADQWTECKALRMRNGHRHGRPFNSHECSRRSPTTLEETFQGHFRDGYPKIIKKTFDRYSTLTKNVRASQRFHRKDEEREKSRHRRCSRTIEVGFQGSLSPQAVDLGKVAWRSCSVRAVVLGLSTWAFSRRLQACEEKGWKGVMPANVCLDKDRESLCEGKVDIYRSSPFPQPGNDLPPLA</sequence>